<evidence type="ECO:0000313" key="2">
    <source>
        <dbReference type="Proteomes" id="UP000683360"/>
    </source>
</evidence>
<name>A0A8S3PVH1_MYTED</name>
<dbReference type="EMBL" id="CAJPWZ010000185">
    <property type="protein sequence ID" value="CAG2187777.1"/>
    <property type="molecule type" value="Genomic_DNA"/>
</dbReference>
<proteinExistence type="predicted"/>
<sequence length="485" mass="55860">MDNPNDNQSLTNNSCKLYHYLSDKFGSKTIVTYRRYTYKCFDDCMQNADIRIISSGSKAEGLDLPGSDLDLMLLSNEIVVYENVPDGDKDTYLLDTENASIGFAFIKVPKGFSNCVNVTNTFNGFLLTNKYIKEQCARELEEDKYFMGILRNLLKIQGPSVSLTFQGIVEVDVVLCYPCHEWPSVANKWIVRSRISNWPSENLITASIDEGVLLVPVGNRSLNFFLSRIRNEKFPTSLKNTYAIAFLDYSRSKALSINMLPGVSVSNCNKNKHYYSKYKQCLFHLLLSRQSDAVSGWLLLAVFFYSSEEYRKMVNVLQISKEFFSRDLIHLTWWNLPTLDESRSKKMIIRSKFFLKRLRTSFSKSVAISKNNKNENGFVFHKDLTITNEDFCIGSPIVYHRYLTFLYAYRIDSTREITIALQSLKEVVENSIDSDILTILADYFCLFKAQQLVGSKENYSTYQRMLPILSSSDTKHIFSTLNKMF</sequence>
<dbReference type="OrthoDB" id="6140538at2759"/>
<dbReference type="Proteomes" id="UP000683360">
    <property type="component" value="Unassembled WGS sequence"/>
</dbReference>
<reference evidence="1" key="1">
    <citation type="submission" date="2021-03" db="EMBL/GenBank/DDBJ databases">
        <authorList>
            <person name="Bekaert M."/>
        </authorList>
    </citation>
    <scope>NUCLEOTIDE SEQUENCE</scope>
</reference>
<dbReference type="AlphaFoldDB" id="A0A8S3PVH1"/>
<gene>
    <name evidence="1" type="ORF">MEDL_3267</name>
</gene>
<organism evidence="1 2">
    <name type="scientific">Mytilus edulis</name>
    <name type="common">Blue mussel</name>
    <dbReference type="NCBI Taxonomy" id="6550"/>
    <lineage>
        <taxon>Eukaryota</taxon>
        <taxon>Metazoa</taxon>
        <taxon>Spiralia</taxon>
        <taxon>Lophotrochozoa</taxon>
        <taxon>Mollusca</taxon>
        <taxon>Bivalvia</taxon>
        <taxon>Autobranchia</taxon>
        <taxon>Pteriomorphia</taxon>
        <taxon>Mytilida</taxon>
        <taxon>Mytiloidea</taxon>
        <taxon>Mytilidae</taxon>
        <taxon>Mytilinae</taxon>
        <taxon>Mytilus</taxon>
    </lineage>
</organism>
<evidence type="ECO:0000313" key="1">
    <source>
        <dbReference type="EMBL" id="CAG2187777.1"/>
    </source>
</evidence>
<keyword evidence="2" id="KW-1185">Reference proteome</keyword>
<comment type="caution">
    <text evidence="1">The sequence shown here is derived from an EMBL/GenBank/DDBJ whole genome shotgun (WGS) entry which is preliminary data.</text>
</comment>
<accession>A0A8S3PVH1</accession>
<protein>
    <submittedName>
        <fullName evidence="1">Uncharacterized protein</fullName>
    </submittedName>
</protein>